<dbReference type="Pfam" id="PF04082">
    <property type="entry name" value="Fungal_trans"/>
    <property type="match status" value="1"/>
</dbReference>
<dbReference type="Proteomes" id="UP001174691">
    <property type="component" value="Unassembled WGS sequence"/>
</dbReference>
<evidence type="ECO:0000259" key="4">
    <source>
        <dbReference type="PROSITE" id="PS50048"/>
    </source>
</evidence>
<dbReference type="SMART" id="SM00066">
    <property type="entry name" value="GAL4"/>
    <property type="match status" value="1"/>
</dbReference>
<dbReference type="PANTHER" id="PTHR47785:SF6">
    <property type="entry name" value="ZN(II)2CYS6 TRANSCRIPTION FACTOR (EUROFUNG)"/>
    <property type="match status" value="1"/>
</dbReference>
<sequence>MRDEPTASSTGQSTSSGDQNTPSSHRKERGAIAAQACDTCRSRKQRCDEQRPKCGTCQKFKLECNYREPQPTKKDRTLTEILDRIKGLENKIDRLSQKASLPAENYHSAPGHGMSSTAAPSSMTMSPGVAEPLASTPFHMPDPRSTESRSANSGNDDSYVYASSAAQMMAWPAMQNILEPIKDRVPGLNPATIDRDGTSIVLGIQEQNRRAPLGADGNLGQLKSIGPHSMQAPGGMPVTLESLTWETMQRLSKAYFDTLNFLFPLVDREVFNLDIMPSLARDGPNESMASTIALLVFALGELAISATEGIPIRVYRGRQSGLRGGTGRDPPGLVLFNEARKRMGFNLTECSIENVQAFALAGIYYGACCHNTEQWRMTTAASMAIEALISSKPSEMSSPRADLIRRAFWHCSMMETCIILELGMPTTALEKLEQVVGLPDFSDSLAEEDYVGNQSTHFQEHFASQIVLRRLMMDFHNAMGKGPSRQSSPQPAGGSPAFPSGSSASSNPPANATDIATITQHARQLDQWRGMLPVPLRWQEDSPGAFPAQDAAQDSFHASGFSRLLPTTTNAQPFAASEFPTAHQHPHLHRHHHGSASSANASASSQMFTTDLDAPAVSYPCAYDVQVALLRTRYYYTKYLLHRPYLYKALHSPDTLTPQDAAGVATCLRAALKWPVTMSPACTRKRLIPCLYFWTQNVLGVLLVLYLTKTDPMLQRIVGGGMCGENWEVEAAETVGLYVDWLRDLSEADPAAAFGWNVVRAVYGLDEGTG</sequence>
<evidence type="ECO:0000313" key="6">
    <source>
        <dbReference type="Proteomes" id="UP001174691"/>
    </source>
</evidence>
<evidence type="ECO:0000256" key="2">
    <source>
        <dbReference type="ARBA" id="ARBA00023242"/>
    </source>
</evidence>
<dbReference type="PANTHER" id="PTHR47785">
    <property type="entry name" value="ZN(II)2CYS6 TRANSCRIPTION FACTOR (EUROFUNG)-RELATED-RELATED"/>
    <property type="match status" value="1"/>
</dbReference>
<dbReference type="GO" id="GO:0000981">
    <property type="term" value="F:DNA-binding transcription factor activity, RNA polymerase II-specific"/>
    <property type="evidence" value="ECO:0007669"/>
    <property type="project" value="InterPro"/>
</dbReference>
<dbReference type="AlphaFoldDB" id="A0AA38VL75"/>
<dbReference type="InterPro" id="IPR001138">
    <property type="entry name" value="Zn2Cys6_DnaBD"/>
</dbReference>
<proteinExistence type="predicted"/>
<dbReference type="GO" id="GO:0003677">
    <property type="term" value="F:DNA binding"/>
    <property type="evidence" value="ECO:0007669"/>
    <property type="project" value="InterPro"/>
</dbReference>
<dbReference type="InterPro" id="IPR007219">
    <property type="entry name" value="XnlR_reg_dom"/>
</dbReference>
<evidence type="ECO:0000256" key="1">
    <source>
        <dbReference type="ARBA" id="ARBA00022723"/>
    </source>
</evidence>
<dbReference type="CDD" id="cd12148">
    <property type="entry name" value="fungal_TF_MHR"/>
    <property type="match status" value="1"/>
</dbReference>
<dbReference type="PROSITE" id="PS00463">
    <property type="entry name" value="ZN2_CY6_FUNGAL_1"/>
    <property type="match status" value="1"/>
</dbReference>
<dbReference type="CDD" id="cd00067">
    <property type="entry name" value="GAL4"/>
    <property type="match status" value="1"/>
</dbReference>
<feature type="region of interest" description="Disordered" evidence="3">
    <location>
        <begin position="478"/>
        <end position="512"/>
    </location>
</feature>
<dbReference type="GO" id="GO:0008270">
    <property type="term" value="F:zinc ion binding"/>
    <property type="evidence" value="ECO:0007669"/>
    <property type="project" value="InterPro"/>
</dbReference>
<reference evidence="5" key="1">
    <citation type="submission" date="2022-07" db="EMBL/GenBank/DDBJ databases">
        <title>Fungi with potential for degradation of polypropylene.</title>
        <authorList>
            <person name="Gostincar C."/>
        </authorList>
    </citation>
    <scope>NUCLEOTIDE SEQUENCE</scope>
    <source>
        <strain evidence="5">EXF-13287</strain>
    </source>
</reference>
<feature type="region of interest" description="Disordered" evidence="3">
    <location>
        <begin position="581"/>
        <end position="600"/>
    </location>
</feature>
<dbReference type="Pfam" id="PF00172">
    <property type="entry name" value="Zn_clus"/>
    <property type="match status" value="1"/>
</dbReference>
<feature type="domain" description="Zn(2)-C6 fungal-type" evidence="4">
    <location>
        <begin position="36"/>
        <end position="66"/>
    </location>
</feature>
<protein>
    <submittedName>
        <fullName evidence="5">Sterol uptake control protein 2</fullName>
    </submittedName>
</protein>
<feature type="compositionally biased region" description="Low complexity" evidence="3">
    <location>
        <begin position="8"/>
        <end position="19"/>
    </location>
</feature>
<evidence type="ECO:0000313" key="5">
    <source>
        <dbReference type="EMBL" id="KAJ9138274.1"/>
    </source>
</evidence>
<keyword evidence="2" id="KW-0539">Nucleus</keyword>
<dbReference type="InterPro" id="IPR053181">
    <property type="entry name" value="EcdB-like_regulator"/>
</dbReference>
<feature type="region of interest" description="Disordered" evidence="3">
    <location>
        <begin position="104"/>
        <end position="156"/>
    </location>
</feature>
<feature type="compositionally biased region" description="Low complexity" evidence="3">
    <location>
        <begin position="114"/>
        <end position="127"/>
    </location>
</feature>
<dbReference type="SUPFAM" id="SSF57701">
    <property type="entry name" value="Zn2/Cys6 DNA-binding domain"/>
    <property type="match status" value="1"/>
</dbReference>
<gene>
    <name evidence="5" type="ORF">NKR19_g7902</name>
</gene>
<name>A0AA38VL75_9PEZI</name>
<dbReference type="InterPro" id="IPR036864">
    <property type="entry name" value="Zn2-C6_fun-type_DNA-bd_sf"/>
</dbReference>
<comment type="caution">
    <text evidence="5">The sequence shown here is derived from an EMBL/GenBank/DDBJ whole genome shotgun (WGS) entry which is preliminary data.</text>
</comment>
<accession>A0AA38VL75</accession>
<evidence type="ECO:0000256" key="3">
    <source>
        <dbReference type="SAM" id="MobiDB-lite"/>
    </source>
</evidence>
<dbReference type="Gene3D" id="4.10.240.10">
    <property type="entry name" value="Zn(2)-C6 fungal-type DNA-binding domain"/>
    <property type="match status" value="1"/>
</dbReference>
<keyword evidence="6" id="KW-1185">Reference proteome</keyword>
<organism evidence="5 6">
    <name type="scientific">Coniochaeta hoffmannii</name>
    <dbReference type="NCBI Taxonomy" id="91930"/>
    <lineage>
        <taxon>Eukaryota</taxon>
        <taxon>Fungi</taxon>
        <taxon>Dikarya</taxon>
        <taxon>Ascomycota</taxon>
        <taxon>Pezizomycotina</taxon>
        <taxon>Sordariomycetes</taxon>
        <taxon>Sordariomycetidae</taxon>
        <taxon>Coniochaetales</taxon>
        <taxon>Coniochaetaceae</taxon>
        <taxon>Coniochaeta</taxon>
    </lineage>
</organism>
<feature type="compositionally biased region" description="Basic residues" evidence="3">
    <location>
        <begin position="584"/>
        <end position="594"/>
    </location>
</feature>
<dbReference type="PROSITE" id="PS50048">
    <property type="entry name" value="ZN2_CY6_FUNGAL_2"/>
    <property type="match status" value="1"/>
</dbReference>
<dbReference type="GO" id="GO:0006351">
    <property type="term" value="P:DNA-templated transcription"/>
    <property type="evidence" value="ECO:0007669"/>
    <property type="project" value="InterPro"/>
</dbReference>
<dbReference type="EMBL" id="JANBVN010000147">
    <property type="protein sequence ID" value="KAJ9138274.1"/>
    <property type="molecule type" value="Genomic_DNA"/>
</dbReference>
<feature type="region of interest" description="Disordered" evidence="3">
    <location>
        <begin position="1"/>
        <end position="32"/>
    </location>
</feature>
<feature type="compositionally biased region" description="Low complexity" evidence="3">
    <location>
        <begin position="482"/>
        <end position="512"/>
    </location>
</feature>
<keyword evidence="1" id="KW-0479">Metal-binding</keyword>